<feature type="transmembrane region" description="Helical" evidence="3">
    <location>
        <begin position="20"/>
        <end position="42"/>
    </location>
</feature>
<evidence type="ECO:0000256" key="1">
    <source>
        <dbReference type="ARBA" id="ARBA00010692"/>
    </source>
</evidence>
<evidence type="ECO:0000256" key="3">
    <source>
        <dbReference type="SAM" id="Phobius"/>
    </source>
</evidence>
<evidence type="ECO:0000256" key="2">
    <source>
        <dbReference type="PIRNR" id="PIRNR016661"/>
    </source>
</evidence>
<dbReference type="Pfam" id="PF02632">
    <property type="entry name" value="BioY"/>
    <property type="match status" value="1"/>
</dbReference>
<dbReference type="EMBL" id="JARSBO010000003">
    <property type="protein sequence ID" value="MDG4718736.1"/>
    <property type="molecule type" value="Genomic_DNA"/>
</dbReference>
<keyword evidence="3" id="KW-0812">Transmembrane</keyword>
<gene>
    <name evidence="4" type="ORF">P7680_06980</name>
</gene>
<sequence length="193" mass="19640">MAHPPTPDSSTAIHNPAIKLAKSGLLILAGVAVITASAKITVPFWPVPMTLQTMAIMAIAVASGPRMALAIMLAYLGAGAMGLPVFAGTPERGIGIAYMMGPTGGYLAGYLISAGLVGALAQGRGAFGRFIVMMGGMIPVYLLGLAGLSSFVPSEQVLALGFTPFILGDTIKIALVAFGFAAVNRLKSRHAVA</sequence>
<dbReference type="Proteomes" id="UP001529180">
    <property type="component" value="Unassembled WGS sequence"/>
</dbReference>
<dbReference type="PANTHER" id="PTHR34295:SF1">
    <property type="entry name" value="BIOTIN TRANSPORTER BIOY"/>
    <property type="match status" value="1"/>
</dbReference>
<dbReference type="Gene3D" id="1.10.1760.20">
    <property type="match status" value="1"/>
</dbReference>
<comment type="similarity">
    <text evidence="1 2">Belongs to the BioY family.</text>
</comment>
<dbReference type="InterPro" id="IPR003784">
    <property type="entry name" value="BioY"/>
</dbReference>
<proteinExistence type="inferred from homology"/>
<evidence type="ECO:0000313" key="4">
    <source>
        <dbReference type="EMBL" id="MDG4718736.1"/>
    </source>
</evidence>
<feature type="transmembrane region" description="Helical" evidence="3">
    <location>
        <begin position="158"/>
        <end position="183"/>
    </location>
</feature>
<dbReference type="RefSeq" id="WP_114100495.1">
    <property type="nucleotide sequence ID" value="NZ_JARSBO010000003.1"/>
</dbReference>
<comment type="subcellular location">
    <subcellularLocation>
        <location evidence="2">Cell membrane</location>
        <topology evidence="2">Multi-pass membrane protein</topology>
    </subcellularLocation>
</comment>
<dbReference type="PIRSF" id="PIRSF016661">
    <property type="entry name" value="BioY"/>
    <property type="match status" value="1"/>
</dbReference>
<keyword evidence="2" id="KW-0813">Transport</keyword>
<keyword evidence="2 3" id="KW-0472">Membrane</keyword>
<name>A0ABT6G9I3_9PROT</name>
<keyword evidence="5" id="KW-1185">Reference proteome</keyword>
<keyword evidence="3" id="KW-1133">Transmembrane helix</keyword>
<feature type="transmembrane region" description="Helical" evidence="3">
    <location>
        <begin position="96"/>
        <end position="118"/>
    </location>
</feature>
<evidence type="ECO:0000313" key="5">
    <source>
        <dbReference type="Proteomes" id="UP001529180"/>
    </source>
</evidence>
<accession>A0ABT6G9I3</accession>
<reference evidence="4 5" key="1">
    <citation type="submission" date="2023-03" db="EMBL/GenBank/DDBJ databases">
        <title>Strain FZY0004 represents a novel species in the genus Thalassospira isolated from seawater.</title>
        <authorList>
            <person name="Fu Z.-Y."/>
        </authorList>
    </citation>
    <scope>NUCLEOTIDE SEQUENCE [LARGE SCALE GENOMIC DNA]</scope>
    <source>
        <strain evidence="4 5">FZY0004</strain>
    </source>
</reference>
<organism evidence="4 5">
    <name type="scientific">Thalassospira aquimaris</name>
    <dbReference type="NCBI Taxonomy" id="3037796"/>
    <lineage>
        <taxon>Bacteria</taxon>
        <taxon>Pseudomonadati</taxon>
        <taxon>Pseudomonadota</taxon>
        <taxon>Alphaproteobacteria</taxon>
        <taxon>Rhodospirillales</taxon>
        <taxon>Thalassospiraceae</taxon>
        <taxon>Thalassospira</taxon>
    </lineage>
</organism>
<comment type="caution">
    <text evidence="4">The sequence shown here is derived from an EMBL/GenBank/DDBJ whole genome shotgun (WGS) entry which is preliminary data.</text>
</comment>
<feature type="transmembrane region" description="Helical" evidence="3">
    <location>
        <begin position="130"/>
        <end position="152"/>
    </location>
</feature>
<protein>
    <recommendedName>
        <fullName evidence="2">Biotin transporter</fullName>
    </recommendedName>
</protein>
<keyword evidence="2" id="KW-1003">Cell membrane</keyword>
<dbReference type="PANTHER" id="PTHR34295">
    <property type="entry name" value="BIOTIN TRANSPORTER BIOY"/>
    <property type="match status" value="1"/>
</dbReference>